<gene>
    <name evidence="1" type="ORF">EGI31_15520</name>
</gene>
<accession>A0AAE3H3R7</accession>
<dbReference type="Proteomes" id="UP001204144">
    <property type="component" value="Unassembled WGS sequence"/>
</dbReference>
<comment type="caution">
    <text evidence="1">The sequence shown here is derived from an EMBL/GenBank/DDBJ whole genome shotgun (WGS) entry which is preliminary data.</text>
</comment>
<keyword evidence="2" id="KW-1185">Reference proteome</keyword>
<evidence type="ECO:0000313" key="2">
    <source>
        <dbReference type="Proteomes" id="UP001204144"/>
    </source>
</evidence>
<evidence type="ECO:0000313" key="1">
    <source>
        <dbReference type="EMBL" id="MCP9764353.1"/>
    </source>
</evidence>
<reference evidence="1 2" key="1">
    <citation type="submission" date="2018-11" db="EMBL/GenBank/DDBJ databases">
        <title>Novel bacteria species description.</title>
        <authorList>
            <person name="Han J.-H."/>
        </authorList>
    </citation>
    <scope>NUCLEOTIDE SEQUENCE [LARGE SCALE GENOMIC DNA]</scope>
    <source>
        <strain evidence="1 2">KCTC23259</strain>
    </source>
</reference>
<evidence type="ECO:0008006" key="3">
    <source>
        <dbReference type="Google" id="ProtNLM"/>
    </source>
</evidence>
<protein>
    <recommendedName>
        <fullName evidence="3">DUF4375 domain-containing protein</fullName>
    </recommendedName>
</protein>
<name>A0AAE3H3R7_9BACT</name>
<organism evidence="1 2">
    <name type="scientific">Lacihabitans soyangensis</name>
    <dbReference type="NCBI Taxonomy" id="869394"/>
    <lineage>
        <taxon>Bacteria</taxon>
        <taxon>Pseudomonadati</taxon>
        <taxon>Bacteroidota</taxon>
        <taxon>Cytophagia</taxon>
        <taxon>Cytophagales</taxon>
        <taxon>Leadbetterellaceae</taxon>
        <taxon>Lacihabitans</taxon>
    </lineage>
</organism>
<dbReference type="RefSeq" id="WP_255038040.1">
    <property type="nucleotide sequence ID" value="NZ_RJUF01000173.1"/>
</dbReference>
<sequence>MKTPLVFKLILLLVLAWRLIITNQKSTKPSEKGYINLWDLSVNEFRKPNPEIEPREAIKRFYRDFVRENSNQNQLYFLCFLANKLQKHYSKRGIFRFFWYDQHLVVAFFQSLHLLKLENERKCFAKILTNLNTDSFRKVMNNEIPESNAFLETNQDFDQFYLEFDQMFDFGKYCETLVNQFYAD</sequence>
<proteinExistence type="predicted"/>
<dbReference type="AlphaFoldDB" id="A0AAE3H3R7"/>
<dbReference type="EMBL" id="RJUF01000173">
    <property type="protein sequence ID" value="MCP9764353.1"/>
    <property type="molecule type" value="Genomic_DNA"/>
</dbReference>